<accession>A0ABT8N5P4</accession>
<keyword evidence="2" id="KW-0808">Transferase</keyword>
<dbReference type="Proteomes" id="UP001172055">
    <property type="component" value="Unassembled WGS sequence"/>
</dbReference>
<dbReference type="EMBL" id="JAUJWV010000003">
    <property type="protein sequence ID" value="MDN7243049.1"/>
    <property type="molecule type" value="Genomic_DNA"/>
</dbReference>
<dbReference type="EC" id="2.-.-.-" evidence="2"/>
<name>A0ABT8N5P4_9BACL</name>
<dbReference type="SUPFAM" id="SSF55729">
    <property type="entry name" value="Acyl-CoA N-acyltransferases (Nat)"/>
    <property type="match status" value="1"/>
</dbReference>
<dbReference type="PANTHER" id="PTHR43415">
    <property type="entry name" value="SPERMIDINE N(1)-ACETYLTRANSFERASE"/>
    <property type="match status" value="1"/>
</dbReference>
<evidence type="ECO:0000313" key="3">
    <source>
        <dbReference type="Proteomes" id="UP001172055"/>
    </source>
</evidence>
<dbReference type="Pfam" id="PF00583">
    <property type="entry name" value="Acetyltransf_1"/>
    <property type="match status" value="1"/>
</dbReference>
<dbReference type="Gene3D" id="3.40.630.30">
    <property type="match status" value="1"/>
</dbReference>
<dbReference type="GO" id="GO:0016740">
    <property type="term" value="F:transferase activity"/>
    <property type="evidence" value="ECO:0007669"/>
    <property type="project" value="UniProtKB-KW"/>
</dbReference>
<evidence type="ECO:0000259" key="1">
    <source>
        <dbReference type="PROSITE" id="PS51186"/>
    </source>
</evidence>
<organism evidence="2 3">
    <name type="scientific">Planococcus shixiaomingii</name>
    <dbReference type="NCBI Taxonomy" id="3058393"/>
    <lineage>
        <taxon>Bacteria</taxon>
        <taxon>Bacillati</taxon>
        <taxon>Bacillota</taxon>
        <taxon>Bacilli</taxon>
        <taxon>Bacillales</taxon>
        <taxon>Caryophanaceae</taxon>
        <taxon>Planococcus</taxon>
    </lineage>
</organism>
<proteinExistence type="predicted"/>
<gene>
    <name evidence="2" type="ORF">QWY14_14690</name>
</gene>
<sequence>MDFQLAAMTQEQAEEISFNWHYEGKYSFYDMEADVEDLKEFLDPETRGDMFYSAMKDGQLIGFFSFEKTASGTVDVGLGMRPDLTGSGNGQAFLMAGIAFARETYKPEKLTLSVAVFNKRAISLYKKVGFQEVETFRQDTNGGNFEFLRMVYDCKGRDRS</sequence>
<protein>
    <submittedName>
        <fullName evidence="2">GNAT family protein</fullName>
        <ecNumber evidence="2">2.-.-.-</ecNumber>
    </submittedName>
</protein>
<reference evidence="2 3" key="1">
    <citation type="submission" date="2023-06" db="EMBL/GenBank/DDBJ databases">
        <title>Novel species in genus Planococcus.</title>
        <authorList>
            <person name="Ning S."/>
        </authorList>
    </citation>
    <scope>NUCLEOTIDE SEQUENCE [LARGE SCALE GENOMIC DNA]</scope>
    <source>
        <strain evidence="2 3">N028</strain>
    </source>
</reference>
<dbReference type="RefSeq" id="WP_301724605.1">
    <property type="nucleotide sequence ID" value="NZ_JAUJWV010000003.1"/>
</dbReference>
<dbReference type="InterPro" id="IPR016181">
    <property type="entry name" value="Acyl_CoA_acyltransferase"/>
</dbReference>
<evidence type="ECO:0000313" key="2">
    <source>
        <dbReference type="EMBL" id="MDN7243049.1"/>
    </source>
</evidence>
<dbReference type="PROSITE" id="PS51186">
    <property type="entry name" value="GNAT"/>
    <property type="match status" value="1"/>
</dbReference>
<comment type="caution">
    <text evidence="2">The sequence shown here is derived from an EMBL/GenBank/DDBJ whole genome shotgun (WGS) entry which is preliminary data.</text>
</comment>
<dbReference type="PANTHER" id="PTHR43415:SF3">
    <property type="entry name" value="GNAT-FAMILY ACETYLTRANSFERASE"/>
    <property type="match status" value="1"/>
</dbReference>
<feature type="domain" description="N-acetyltransferase" evidence="1">
    <location>
        <begin position="3"/>
        <end position="155"/>
    </location>
</feature>
<keyword evidence="3" id="KW-1185">Reference proteome</keyword>
<dbReference type="InterPro" id="IPR000182">
    <property type="entry name" value="GNAT_dom"/>
</dbReference>